<accession>A0A1V5SCB1</accession>
<comment type="caution">
    <text evidence="1">The sequence shown here is derived from an EMBL/GenBank/DDBJ whole genome shotgun (WGS) entry which is preliminary data.</text>
</comment>
<gene>
    <name evidence="1" type="ORF">BWY43_00634</name>
</gene>
<dbReference type="Gene3D" id="3.30.70.1350">
    <property type="entry name" value="Cation efflux protein, cytoplasmic domain"/>
    <property type="match status" value="1"/>
</dbReference>
<dbReference type="EMBL" id="MWBO01000044">
    <property type="protein sequence ID" value="OQA52146.1"/>
    <property type="molecule type" value="Genomic_DNA"/>
</dbReference>
<sequence length="117" mass="12864">MANLEIKLPGDLTVDEANKISEKLRNKLIEGVESLNYVAIQIKSHDFETSYFRPGIGGAISWRRKGRHMSKESVASGKGPDGKCVCSKCGYEAPHERGVPCSSLKCPKCKIALERVD</sequence>
<proteinExistence type="predicted"/>
<protein>
    <submittedName>
        <fullName evidence="1">Uncharacterized protein</fullName>
    </submittedName>
</protein>
<reference evidence="1" key="1">
    <citation type="submission" date="2017-02" db="EMBL/GenBank/DDBJ databases">
        <title>Delving into the versatile metabolic prowess of the omnipresent phylum Bacteroidetes.</title>
        <authorList>
            <person name="Nobu M.K."/>
            <person name="Mei R."/>
            <person name="Narihiro T."/>
            <person name="Kuroda K."/>
            <person name="Liu W.-T."/>
        </authorList>
    </citation>
    <scope>NUCLEOTIDE SEQUENCE</scope>
    <source>
        <strain evidence="1">ADurb.Bin280</strain>
    </source>
</reference>
<dbReference type="AlphaFoldDB" id="A0A1V5SCB1"/>
<organism evidence="1">
    <name type="scientific">candidate division WS2 bacterium ADurb.Bin280</name>
    <dbReference type="NCBI Taxonomy" id="1852829"/>
    <lineage>
        <taxon>Bacteria</taxon>
        <taxon>candidate division WS2</taxon>
    </lineage>
</organism>
<dbReference type="InterPro" id="IPR036837">
    <property type="entry name" value="Cation_efflux_CTD_sf"/>
</dbReference>
<evidence type="ECO:0000313" key="1">
    <source>
        <dbReference type="EMBL" id="OQA52146.1"/>
    </source>
</evidence>
<name>A0A1V5SCB1_9BACT</name>
<dbReference type="Proteomes" id="UP000485367">
    <property type="component" value="Unassembled WGS sequence"/>
</dbReference>